<dbReference type="EMBL" id="HBUE01035077">
    <property type="protein sequence ID" value="CAG6458483.1"/>
    <property type="molecule type" value="Transcribed_RNA"/>
</dbReference>
<feature type="region of interest" description="Disordered" evidence="1">
    <location>
        <begin position="163"/>
        <end position="215"/>
    </location>
</feature>
<sequence>MLRLSVHFRHRRRIRRTRSELPRAAPCSAGARPEGLPRVFPVLPDGQKHESPPHARQLLPGLLRPLPRLPRTQQTLQQQAQNLQRRGPGPGHRVLRLHAHLQNGQSVPRPRRVLPQAGATLPRTAQARLPGVRTVLQSRQTPQGAPRPRSVLQDLLLAVHRRPGRLHPLQEPPLEAQTRPGRRENLLRLCGPLSDDRRAQDPLQPGALPAQGGVR</sequence>
<accession>A0A8D8AJM9</accession>
<name>A0A8D8AJM9_CULPI</name>
<proteinExistence type="predicted"/>
<dbReference type="EMBL" id="HBUE01035078">
    <property type="protein sequence ID" value="CAG6458485.1"/>
    <property type="molecule type" value="Transcribed_RNA"/>
</dbReference>
<protein>
    <submittedName>
        <fullName evidence="2">(northern house mosquito) hypothetical protein</fullName>
    </submittedName>
</protein>
<dbReference type="AlphaFoldDB" id="A0A8D8AJM9"/>
<reference evidence="2" key="1">
    <citation type="submission" date="2021-05" db="EMBL/GenBank/DDBJ databases">
        <authorList>
            <person name="Alioto T."/>
            <person name="Alioto T."/>
            <person name="Gomez Garrido J."/>
        </authorList>
    </citation>
    <scope>NUCLEOTIDE SEQUENCE</scope>
</reference>
<organism evidence="2">
    <name type="scientific">Culex pipiens</name>
    <name type="common">House mosquito</name>
    <dbReference type="NCBI Taxonomy" id="7175"/>
    <lineage>
        <taxon>Eukaryota</taxon>
        <taxon>Metazoa</taxon>
        <taxon>Ecdysozoa</taxon>
        <taxon>Arthropoda</taxon>
        <taxon>Hexapoda</taxon>
        <taxon>Insecta</taxon>
        <taxon>Pterygota</taxon>
        <taxon>Neoptera</taxon>
        <taxon>Endopterygota</taxon>
        <taxon>Diptera</taxon>
        <taxon>Nematocera</taxon>
        <taxon>Culicoidea</taxon>
        <taxon>Culicidae</taxon>
        <taxon>Culicinae</taxon>
        <taxon>Culicini</taxon>
        <taxon>Culex</taxon>
        <taxon>Culex</taxon>
    </lineage>
</organism>
<evidence type="ECO:0000256" key="1">
    <source>
        <dbReference type="SAM" id="MobiDB-lite"/>
    </source>
</evidence>
<evidence type="ECO:0000313" key="2">
    <source>
        <dbReference type="EMBL" id="CAG6458483.1"/>
    </source>
</evidence>